<dbReference type="PROSITE" id="PS51257">
    <property type="entry name" value="PROKAR_LIPOPROTEIN"/>
    <property type="match status" value="1"/>
</dbReference>
<evidence type="ECO:0000256" key="6">
    <source>
        <dbReference type="ARBA" id="ARBA00023145"/>
    </source>
</evidence>
<dbReference type="PANTHER" id="PTHR43199">
    <property type="entry name" value="GLUTATHIONE HYDROLASE"/>
    <property type="match status" value="1"/>
</dbReference>
<name>A0ABT0YNW2_9BURK</name>
<keyword evidence="10" id="KW-0732">Signal</keyword>
<comment type="caution">
    <text evidence="11">The sequence shown here is derived from an EMBL/GenBank/DDBJ whole genome shotgun (WGS) entry which is preliminary data.</text>
</comment>
<keyword evidence="9" id="KW-0317">Glutathione biosynthesis</keyword>
<dbReference type="EC" id="2.3.2.2" evidence="9"/>
<feature type="chain" id="PRO_5047096841" description="Glutathione hydrolase proenzyme" evidence="10">
    <location>
        <begin position="22"/>
        <end position="589"/>
    </location>
</feature>
<dbReference type="InterPro" id="IPR051792">
    <property type="entry name" value="GGT_bact"/>
</dbReference>
<dbReference type="EC" id="3.4.19.13" evidence="9"/>
<dbReference type="RefSeq" id="WP_251778053.1">
    <property type="nucleotide sequence ID" value="NZ_JAMKFE010000005.1"/>
</dbReference>
<proteinExistence type="inferred from homology"/>
<evidence type="ECO:0000256" key="7">
    <source>
        <dbReference type="ARBA" id="ARBA00023315"/>
    </source>
</evidence>
<reference evidence="11" key="1">
    <citation type="submission" date="2022-05" db="EMBL/GenBank/DDBJ databases">
        <title>Schlegelella sp. nov., isolated from mangrove soil.</title>
        <authorList>
            <person name="Liu Y."/>
            <person name="Ge X."/>
            <person name="Liu W."/>
        </authorList>
    </citation>
    <scope>NUCLEOTIDE SEQUENCE</scope>
    <source>
        <strain evidence="11">S2-27</strain>
    </source>
</reference>
<dbReference type="PANTHER" id="PTHR43199:SF1">
    <property type="entry name" value="GLUTATHIONE HYDROLASE PROENZYME"/>
    <property type="match status" value="1"/>
</dbReference>
<gene>
    <name evidence="11" type="primary">ggt</name>
    <name evidence="11" type="ORF">M8A51_09905</name>
</gene>
<comment type="catalytic activity">
    <reaction evidence="2 9">
        <text>glutathione + H2O = L-cysteinylglycine + L-glutamate</text>
        <dbReference type="Rhea" id="RHEA:28807"/>
        <dbReference type="ChEBI" id="CHEBI:15377"/>
        <dbReference type="ChEBI" id="CHEBI:29985"/>
        <dbReference type="ChEBI" id="CHEBI:57925"/>
        <dbReference type="ChEBI" id="CHEBI:61694"/>
        <dbReference type="EC" id="3.4.19.13"/>
    </reaction>
</comment>
<dbReference type="Pfam" id="PF01019">
    <property type="entry name" value="G_glu_transpept"/>
    <property type="match status" value="1"/>
</dbReference>
<comment type="pathway">
    <text evidence="9">Sulfur metabolism; glutathione metabolism.</text>
</comment>
<dbReference type="InterPro" id="IPR029055">
    <property type="entry name" value="Ntn_hydrolases_N"/>
</dbReference>
<comment type="similarity">
    <text evidence="3 9">Belongs to the gamma-glutamyltransferase family.</text>
</comment>
<dbReference type="SUPFAM" id="SSF56235">
    <property type="entry name" value="N-terminal nucleophile aminohydrolases (Ntn hydrolases)"/>
    <property type="match status" value="1"/>
</dbReference>
<dbReference type="InterPro" id="IPR000101">
    <property type="entry name" value="GGT_peptidase"/>
</dbReference>
<evidence type="ECO:0000256" key="5">
    <source>
        <dbReference type="ARBA" id="ARBA00022801"/>
    </source>
</evidence>
<dbReference type="NCBIfam" id="TIGR00066">
    <property type="entry name" value="g_glut_trans"/>
    <property type="match status" value="1"/>
</dbReference>
<feature type="signal peptide" evidence="10">
    <location>
        <begin position="1"/>
        <end position="21"/>
    </location>
</feature>
<protein>
    <recommendedName>
        <fullName evidence="9">Glutathione hydrolase proenzyme</fullName>
        <ecNumber evidence="9">2.3.2.2</ecNumber>
        <ecNumber evidence="9">3.4.19.13</ecNumber>
    </recommendedName>
    <component>
        <recommendedName>
            <fullName evidence="9">Glutathione hydrolase large chain</fullName>
        </recommendedName>
    </component>
    <component>
        <recommendedName>
            <fullName evidence="9">Glutathione hydrolase small chain</fullName>
        </recommendedName>
    </component>
</protein>
<accession>A0ABT0YNW2</accession>
<keyword evidence="5 9" id="KW-0378">Hydrolase</keyword>
<keyword evidence="12" id="KW-1185">Reference proteome</keyword>
<dbReference type="Gene3D" id="1.10.246.130">
    <property type="match status" value="1"/>
</dbReference>
<keyword evidence="7 9" id="KW-0012">Acyltransferase</keyword>
<evidence type="ECO:0000313" key="12">
    <source>
        <dbReference type="Proteomes" id="UP001165541"/>
    </source>
</evidence>
<comment type="catalytic activity">
    <reaction evidence="8 9">
        <text>an N-terminal (5-L-glutamyl)-[peptide] + an alpha-amino acid = 5-L-glutamyl amino acid + an N-terminal L-alpha-aminoacyl-[peptide]</text>
        <dbReference type="Rhea" id="RHEA:23904"/>
        <dbReference type="Rhea" id="RHEA-COMP:9780"/>
        <dbReference type="Rhea" id="RHEA-COMP:9795"/>
        <dbReference type="ChEBI" id="CHEBI:77644"/>
        <dbReference type="ChEBI" id="CHEBI:78597"/>
        <dbReference type="ChEBI" id="CHEBI:78599"/>
        <dbReference type="ChEBI" id="CHEBI:78608"/>
        <dbReference type="EC" id="2.3.2.2"/>
    </reaction>
</comment>
<evidence type="ECO:0000256" key="4">
    <source>
        <dbReference type="ARBA" id="ARBA00022679"/>
    </source>
</evidence>
<dbReference type="EMBL" id="JAMKFE010000005">
    <property type="protein sequence ID" value="MCM5679846.1"/>
    <property type="molecule type" value="Genomic_DNA"/>
</dbReference>
<evidence type="ECO:0000256" key="3">
    <source>
        <dbReference type="ARBA" id="ARBA00009381"/>
    </source>
</evidence>
<keyword evidence="4 9" id="KW-0808">Transferase</keyword>
<evidence type="ECO:0000313" key="11">
    <source>
        <dbReference type="EMBL" id="MCM5679846.1"/>
    </source>
</evidence>
<dbReference type="Proteomes" id="UP001165541">
    <property type="component" value="Unassembled WGS sequence"/>
</dbReference>
<evidence type="ECO:0000256" key="8">
    <source>
        <dbReference type="ARBA" id="ARBA00047417"/>
    </source>
</evidence>
<evidence type="ECO:0000256" key="1">
    <source>
        <dbReference type="ARBA" id="ARBA00001049"/>
    </source>
</evidence>
<evidence type="ECO:0000256" key="10">
    <source>
        <dbReference type="SAM" id="SignalP"/>
    </source>
</evidence>
<keyword evidence="6 9" id="KW-0865">Zymogen</keyword>
<dbReference type="Gene3D" id="3.60.20.40">
    <property type="match status" value="1"/>
</dbReference>
<evidence type="ECO:0000256" key="9">
    <source>
        <dbReference type="RuleBase" id="RU368036"/>
    </source>
</evidence>
<organism evidence="11 12">
    <name type="scientific">Caldimonas mangrovi</name>
    <dbReference type="NCBI Taxonomy" id="2944811"/>
    <lineage>
        <taxon>Bacteria</taxon>
        <taxon>Pseudomonadati</taxon>
        <taxon>Pseudomonadota</taxon>
        <taxon>Betaproteobacteria</taxon>
        <taxon>Burkholderiales</taxon>
        <taxon>Sphaerotilaceae</taxon>
        <taxon>Caldimonas</taxon>
    </lineage>
</organism>
<dbReference type="InterPro" id="IPR043137">
    <property type="entry name" value="GGT_ssub_C"/>
</dbReference>
<comment type="catalytic activity">
    <reaction evidence="1 9">
        <text>an S-substituted glutathione + H2O = an S-substituted L-cysteinylglycine + L-glutamate</text>
        <dbReference type="Rhea" id="RHEA:59468"/>
        <dbReference type="ChEBI" id="CHEBI:15377"/>
        <dbReference type="ChEBI" id="CHEBI:29985"/>
        <dbReference type="ChEBI" id="CHEBI:90779"/>
        <dbReference type="ChEBI" id="CHEBI:143103"/>
        <dbReference type="EC" id="3.4.19.13"/>
    </reaction>
</comment>
<dbReference type="PRINTS" id="PR01210">
    <property type="entry name" value="GGTRANSPTASE"/>
</dbReference>
<sequence>MKRLALAPLTAVLLITGCVTAPDFKYTPPDQPEAASGYIEKPGWATKTYAVAAANPLATDAGHQILKAGGSAVDAAIAVQMVLTLVEPQSSGIGGGAFLMHWDGKRVEAFDGREMAPAAADEKLFLKPDGQPMAFYEGVVGGRSVGVPGTLRMLEMAHRQHGRLPWALLFRPAIALAEDGFKVSPRLHTLLKSEQHLKKDETAARYFYKPDGDPRDVGMVVRNPALAEVLRDVAAKGPDAFYTGPIAKDIAAKVQNHPTNPGKLTEQDLANYRPKKRDAMCSDWQRYRLCGFPPPSSGHIAIAQILGIMEHAPKVTQPLDNGLPSVDLLHTYTEAARLAFADRAQYVGDPDFVPAPAGSWRSLIDPAYLKERAAAISLQSMKTAKPGVPRGGAVAFAPQPEQIERGTSHISIVDRYGNAIAMTTTIEDAFGARQMVRGFLLNNELTDFSFAAAGADGKPIANRVQPGKRPRSSMSPTLVFDKGSNQLVMSAGSPGGALIIHYTAKTLLGTLDWGLNAQQAISLPNFGSTNGPTLLEEKRFPATTLDALRGRGHEIRETNMTSGLQAIQRTKDGWFGGADPRREGIVMGD</sequence>
<dbReference type="GO" id="GO:0103068">
    <property type="term" value="F:leukotriene C4 gamma-glutamyl transferase activity"/>
    <property type="evidence" value="ECO:0007669"/>
    <property type="project" value="UniProtKB-EC"/>
</dbReference>
<dbReference type="InterPro" id="IPR043138">
    <property type="entry name" value="GGT_lsub"/>
</dbReference>
<comment type="subunit">
    <text evidence="9">This enzyme consists of two polypeptide chains, which are synthesized in precursor form from a single polypeptide.</text>
</comment>
<comment type="PTM">
    <text evidence="9">Cleaved by autocatalysis into a large and a small subunit.</text>
</comment>
<evidence type="ECO:0000256" key="2">
    <source>
        <dbReference type="ARBA" id="ARBA00001089"/>
    </source>
</evidence>